<dbReference type="RefSeq" id="WP_017714615.1">
    <property type="nucleotide sequence ID" value="NZ_KB235944.1"/>
</dbReference>
<evidence type="ECO:0000313" key="3">
    <source>
        <dbReference type="Proteomes" id="UP000034681"/>
    </source>
</evidence>
<accession>A0A0M2Q199</accession>
<evidence type="ECO:0000313" key="2">
    <source>
        <dbReference type="EMBL" id="KKJ00739.1"/>
    </source>
</evidence>
<name>A0A0M2Q199_PROHO</name>
<dbReference type="AlphaFoldDB" id="A0A0M2Q199"/>
<dbReference type="Gene3D" id="2.40.50.140">
    <property type="entry name" value="Nucleic acid-binding proteins"/>
    <property type="match status" value="1"/>
</dbReference>
<organism evidence="2 3">
    <name type="scientific">Prochlorothrix hollandica PCC 9006 = CALU 1027</name>
    <dbReference type="NCBI Taxonomy" id="317619"/>
    <lineage>
        <taxon>Bacteria</taxon>
        <taxon>Bacillati</taxon>
        <taxon>Cyanobacteriota</taxon>
        <taxon>Cyanophyceae</taxon>
        <taxon>Prochlorotrichales</taxon>
        <taxon>Prochlorotrichaceae</taxon>
        <taxon>Prochlorothrix</taxon>
    </lineage>
</organism>
<comment type="caution">
    <text evidence="2">The sequence shown here is derived from an EMBL/GenBank/DDBJ whole genome shotgun (WGS) entry which is preliminary data.</text>
</comment>
<gene>
    <name evidence="2" type="ORF">PROH_05565</name>
</gene>
<feature type="transmembrane region" description="Helical" evidence="1">
    <location>
        <begin position="6"/>
        <end position="24"/>
    </location>
</feature>
<protein>
    <recommendedName>
        <fullName evidence="4">NfeD-like protein</fullName>
    </recommendedName>
</protein>
<dbReference type="EMBL" id="AJTX02000003">
    <property type="protein sequence ID" value="KKJ00739.1"/>
    <property type="molecule type" value="Genomic_DNA"/>
</dbReference>
<proteinExistence type="predicted"/>
<reference evidence="2" key="1">
    <citation type="submission" date="2012-04" db="EMBL/GenBank/DDBJ databases">
        <authorList>
            <person name="Borisov I.G."/>
            <person name="Ivanikova N.V."/>
            <person name="Pinevich A.V."/>
        </authorList>
    </citation>
    <scope>NUCLEOTIDE SEQUENCE</scope>
    <source>
        <strain evidence="2">CALU 1027</strain>
    </source>
</reference>
<sequence>MTTLYVFPLIIGGIFVALAAVGGLDGADFDTDFDVDISGQESDSNPPTALTTILDRLGQILPLLNLRFWTFTAFIFGLSGFLLTLVHQNLSETDILIISTLLGVVFGSFSVNLMRWLRSEDADSLVRSEDFVGAQGVVEIPFDPNSRGKIKLELRGTHIYLQAMTSEDKTFGVGDNVLVVGLEGSRAWVVSEENIENH</sequence>
<evidence type="ECO:0008006" key="4">
    <source>
        <dbReference type="Google" id="ProtNLM"/>
    </source>
</evidence>
<dbReference type="OrthoDB" id="517853at2"/>
<dbReference type="Proteomes" id="UP000034681">
    <property type="component" value="Unassembled WGS sequence"/>
</dbReference>
<evidence type="ECO:0000256" key="1">
    <source>
        <dbReference type="SAM" id="Phobius"/>
    </source>
</evidence>
<keyword evidence="1" id="KW-0472">Membrane</keyword>
<feature type="transmembrane region" description="Helical" evidence="1">
    <location>
        <begin position="66"/>
        <end position="83"/>
    </location>
</feature>
<dbReference type="InterPro" id="IPR012340">
    <property type="entry name" value="NA-bd_OB-fold"/>
</dbReference>
<feature type="transmembrane region" description="Helical" evidence="1">
    <location>
        <begin position="95"/>
        <end position="117"/>
    </location>
</feature>
<dbReference type="eggNOG" id="ENOG5031HI9">
    <property type="taxonomic scope" value="Bacteria"/>
</dbReference>
<keyword evidence="1" id="KW-1133">Transmembrane helix</keyword>
<keyword evidence="1" id="KW-0812">Transmembrane</keyword>
<keyword evidence="3" id="KW-1185">Reference proteome</keyword>